<feature type="binding site" evidence="9">
    <location>
        <position position="105"/>
    </location>
    <ligand>
        <name>Mg(2+)</name>
        <dbReference type="ChEBI" id="CHEBI:18420"/>
        <label>2</label>
    </ligand>
</feature>
<feature type="domain" description="Fructose-1-6-bisphosphatase class 1 C-terminal" evidence="12">
    <location>
        <begin position="188"/>
        <end position="321"/>
    </location>
</feature>
<dbReference type="PRINTS" id="PR00115">
    <property type="entry name" value="F16BPHPHTASE"/>
</dbReference>
<comment type="similarity">
    <text evidence="3 9 10">Belongs to the FBPase class 1 family.</text>
</comment>
<feature type="binding site" evidence="9">
    <location>
        <position position="85"/>
    </location>
    <ligand>
        <name>Mg(2+)</name>
        <dbReference type="ChEBI" id="CHEBI:18420"/>
        <label>1</label>
    </ligand>
</feature>
<feature type="binding site" evidence="9">
    <location>
        <position position="105"/>
    </location>
    <ligand>
        <name>Mg(2+)</name>
        <dbReference type="ChEBI" id="CHEBI:18420"/>
        <label>1</label>
    </ligand>
</feature>
<keyword evidence="14" id="KW-1185">Reference proteome</keyword>
<comment type="subcellular location">
    <subcellularLocation>
        <location evidence="9">Cytoplasm</location>
    </subcellularLocation>
</comment>
<keyword evidence="6 9" id="KW-0378">Hydrolase</keyword>
<dbReference type="CDD" id="cd00354">
    <property type="entry name" value="FBPase"/>
    <property type="match status" value="1"/>
</dbReference>
<comment type="cofactor">
    <cofactor evidence="9">
        <name>Mg(2+)</name>
        <dbReference type="ChEBI" id="CHEBI:18420"/>
    </cofactor>
    <text evidence="9">Binds 2 magnesium ions per subunit.</text>
</comment>
<feature type="binding site" evidence="9">
    <location>
        <position position="108"/>
    </location>
    <ligand>
        <name>Mg(2+)</name>
        <dbReference type="ChEBI" id="CHEBI:18420"/>
        <label>2</label>
    </ligand>
</feature>
<dbReference type="Pfam" id="PF00316">
    <property type="entry name" value="FBPase"/>
    <property type="match status" value="1"/>
</dbReference>
<proteinExistence type="inferred from homology"/>
<evidence type="ECO:0000256" key="6">
    <source>
        <dbReference type="ARBA" id="ARBA00022801"/>
    </source>
</evidence>
<keyword evidence="4 9" id="KW-0963">Cytoplasm</keyword>
<dbReference type="InterPro" id="IPR033391">
    <property type="entry name" value="FBPase_N"/>
</dbReference>
<comment type="caution">
    <text evidence="9">Lacks conserved residue(s) required for the propagation of feature annotation.</text>
</comment>
<evidence type="ECO:0000256" key="7">
    <source>
        <dbReference type="ARBA" id="ARBA00022842"/>
    </source>
</evidence>
<dbReference type="RefSeq" id="WP_306389721.1">
    <property type="nucleotide sequence ID" value="NZ_JAVCAP010000019.1"/>
</dbReference>
<evidence type="ECO:0000256" key="9">
    <source>
        <dbReference type="HAMAP-Rule" id="MF_01855"/>
    </source>
</evidence>
<dbReference type="InterPro" id="IPR028343">
    <property type="entry name" value="FBPtase"/>
</dbReference>
<sequence length="324" mass="34815">MSMKLNEYLSQAGSPQALASLCLCLAEAGKAIATLIAQGALKGVTEKMHSTNVQGETQMQVDILSHELALAQMVLSGVVAGVLSEEVDLPVWLDAADAPFLVSMDPLDGSSNLAINGVVGSIFSVLPNLGASGDDAAFLQPGSAQLAAMYLMYGPATLLVLTVGKGTQVFTLASESGDFVLTQSDVQIAADTSEFAINASNQRYWQPAMQRYVDECLQGVDGPRGRDFNMRWCASMVMDVHRILSRGGVFLYPRDCKQPVRAGRLRLLYEANPMSLLVTQAGGGSINGEQDVLSLQPEQCHQRVPVLLGAKNEIERLREYHRQA</sequence>
<evidence type="ECO:0000256" key="3">
    <source>
        <dbReference type="ARBA" id="ARBA00010941"/>
    </source>
</evidence>
<dbReference type="InterPro" id="IPR020548">
    <property type="entry name" value="Fructose_bisphosphatase_AS"/>
</dbReference>
<dbReference type="Proteomes" id="UP001225906">
    <property type="component" value="Unassembled WGS sequence"/>
</dbReference>
<keyword evidence="7 9" id="KW-0460">Magnesium</keyword>
<dbReference type="GO" id="GO:0042132">
    <property type="term" value="F:fructose 1,6-bisphosphate 1-phosphatase activity"/>
    <property type="evidence" value="ECO:0007669"/>
    <property type="project" value="UniProtKB-EC"/>
</dbReference>
<protein>
    <recommendedName>
        <fullName evidence="9">Fructose-1,6-bisphosphatase class 1</fullName>
        <shortName evidence="9">FBPase class 1</shortName>
        <ecNumber evidence="9">3.1.3.11</ecNumber>
    </recommendedName>
    <alternativeName>
        <fullName evidence="9">D-fructose-1,6-bisphosphate 1-phosphohydrolase class 1</fullName>
    </alternativeName>
</protein>
<dbReference type="NCBIfam" id="NF006779">
    <property type="entry name" value="PRK09293.1-3"/>
    <property type="match status" value="1"/>
</dbReference>
<dbReference type="PIRSF" id="PIRSF000904">
    <property type="entry name" value="FBPtase_SBPase"/>
    <property type="match status" value="1"/>
</dbReference>
<evidence type="ECO:0000313" key="14">
    <source>
        <dbReference type="Proteomes" id="UP001225906"/>
    </source>
</evidence>
<dbReference type="PROSITE" id="PS00124">
    <property type="entry name" value="FBPASE"/>
    <property type="match status" value="1"/>
</dbReference>
<dbReference type="PANTHER" id="PTHR11556:SF35">
    <property type="entry name" value="SEDOHEPTULOSE-1,7-BISPHOSPHATASE, CHLOROPLASTIC"/>
    <property type="match status" value="1"/>
</dbReference>
<evidence type="ECO:0000256" key="1">
    <source>
        <dbReference type="ARBA" id="ARBA00001273"/>
    </source>
</evidence>
<dbReference type="PANTHER" id="PTHR11556">
    <property type="entry name" value="FRUCTOSE-1,6-BISPHOSPHATASE-RELATED"/>
    <property type="match status" value="1"/>
</dbReference>
<feature type="binding site" evidence="9">
    <location>
        <position position="198"/>
    </location>
    <ligand>
        <name>substrate</name>
    </ligand>
</feature>
<evidence type="ECO:0000256" key="8">
    <source>
        <dbReference type="ARBA" id="ARBA00023277"/>
    </source>
</evidence>
<dbReference type="NCBIfam" id="NF006780">
    <property type="entry name" value="PRK09293.1-4"/>
    <property type="match status" value="1"/>
</dbReference>
<keyword evidence="5 9" id="KW-0479">Metal-binding</keyword>
<evidence type="ECO:0000256" key="4">
    <source>
        <dbReference type="ARBA" id="ARBA00022490"/>
    </source>
</evidence>
<feature type="domain" description="Fructose-1-6-bisphosphatase class I N-terminal" evidence="11">
    <location>
        <begin position="10"/>
        <end position="183"/>
    </location>
</feature>
<comment type="pathway">
    <text evidence="2">Carbohydrate biosynthesis; Calvin cycle.</text>
</comment>
<dbReference type="InterPro" id="IPR044015">
    <property type="entry name" value="FBPase_C_dom"/>
</dbReference>
<keyword evidence="8 9" id="KW-0119">Carbohydrate metabolism</keyword>
<evidence type="ECO:0000313" key="13">
    <source>
        <dbReference type="EMBL" id="MDP8567998.1"/>
    </source>
</evidence>
<feature type="binding site" evidence="9">
    <location>
        <begin position="108"/>
        <end position="111"/>
    </location>
    <ligand>
        <name>substrate</name>
    </ligand>
</feature>
<reference evidence="14" key="1">
    <citation type="journal article" date="2019" name="Int. J. Syst. Evol. Microbiol.">
        <title>The Global Catalogue of Microorganisms (GCM) 10K type strain sequencing project: providing services to taxonomists for standard genome sequencing and annotation.</title>
        <authorList>
            <consortium name="The Broad Institute Genomics Platform"/>
            <consortium name="The Broad Institute Genome Sequencing Center for Infectious Disease"/>
            <person name="Wu L."/>
            <person name="Ma J."/>
        </authorList>
    </citation>
    <scope>NUCLEOTIDE SEQUENCE [LARGE SCALE GENOMIC DNA]</scope>
    <source>
        <strain evidence="14">VKM B-3159</strain>
    </source>
</reference>
<dbReference type="EMBL" id="JAVCAP010000019">
    <property type="protein sequence ID" value="MDP8567998.1"/>
    <property type="molecule type" value="Genomic_DNA"/>
</dbReference>
<comment type="catalytic activity">
    <reaction evidence="1 9">
        <text>beta-D-fructose 1,6-bisphosphate + H2O = beta-D-fructose 6-phosphate + phosphate</text>
        <dbReference type="Rhea" id="RHEA:11064"/>
        <dbReference type="ChEBI" id="CHEBI:15377"/>
        <dbReference type="ChEBI" id="CHEBI:32966"/>
        <dbReference type="ChEBI" id="CHEBI:43474"/>
        <dbReference type="ChEBI" id="CHEBI:57634"/>
        <dbReference type="EC" id="3.1.3.11"/>
    </reaction>
</comment>
<name>A0ABT9JTX4_9PROT</name>
<dbReference type="PIRSF" id="PIRSF500210">
    <property type="entry name" value="FBPtase"/>
    <property type="match status" value="1"/>
</dbReference>
<comment type="subunit">
    <text evidence="9">Homotetramer.</text>
</comment>
<dbReference type="HAMAP" id="MF_01855">
    <property type="entry name" value="FBPase_class1"/>
    <property type="match status" value="1"/>
</dbReference>
<dbReference type="InterPro" id="IPR000146">
    <property type="entry name" value="FBPase_class-1"/>
</dbReference>
<dbReference type="EC" id="3.1.3.11" evidence="9"/>
<gene>
    <name evidence="9" type="primary">fbp</name>
    <name evidence="13" type="ORF">Q9291_09075</name>
</gene>
<dbReference type="Gene3D" id="3.30.540.10">
    <property type="entry name" value="Fructose-1,6-Bisphosphatase, subunit A, domain 1"/>
    <property type="match status" value="1"/>
</dbReference>
<evidence type="ECO:0000256" key="2">
    <source>
        <dbReference type="ARBA" id="ARBA00005215"/>
    </source>
</evidence>
<evidence type="ECO:0000259" key="12">
    <source>
        <dbReference type="Pfam" id="PF18913"/>
    </source>
</evidence>
<evidence type="ECO:0000259" key="11">
    <source>
        <dbReference type="Pfam" id="PF00316"/>
    </source>
</evidence>
<dbReference type="Gene3D" id="3.40.190.80">
    <property type="match status" value="1"/>
</dbReference>
<dbReference type="SUPFAM" id="SSF56655">
    <property type="entry name" value="Carbohydrate phosphatase"/>
    <property type="match status" value="1"/>
</dbReference>
<organism evidence="13 14">
    <name type="scientific">Methylophilus aquaticus</name>
    <dbReference type="NCBI Taxonomy" id="1971610"/>
    <lineage>
        <taxon>Bacteria</taxon>
        <taxon>Pseudomonadati</taxon>
        <taxon>Pseudomonadota</taxon>
        <taxon>Betaproteobacteria</taxon>
        <taxon>Nitrosomonadales</taxon>
        <taxon>Methylophilaceae</taxon>
        <taxon>Methylophilus</taxon>
    </lineage>
</organism>
<feature type="binding site" evidence="9">
    <location>
        <position position="107"/>
    </location>
    <ligand>
        <name>Mg(2+)</name>
        <dbReference type="ChEBI" id="CHEBI:18420"/>
        <label>1</label>
    </ligand>
</feature>
<evidence type="ECO:0000256" key="10">
    <source>
        <dbReference type="RuleBase" id="RU000508"/>
    </source>
</evidence>
<feature type="binding site" evidence="9">
    <location>
        <position position="270"/>
    </location>
    <ligand>
        <name>Mg(2+)</name>
        <dbReference type="ChEBI" id="CHEBI:18420"/>
        <label>2</label>
    </ligand>
</feature>
<evidence type="ECO:0000256" key="5">
    <source>
        <dbReference type="ARBA" id="ARBA00022723"/>
    </source>
</evidence>
<comment type="caution">
    <text evidence="13">The sequence shown here is derived from an EMBL/GenBank/DDBJ whole genome shotgun (WGS) entry which is preliminary data.</text>
</comment>
<dbReference type="Pfam" id="PF18913">
    <property type="entry name" value="FBPase_C"/>
    <property type="match status" value="1"/>
</dbReference>
<accession>A0ABT9JTX4</accession>